<evidence type="ECO:0000256" key="1">
    <source>
        <dbReference type="SAM" id="Phobius"/>
    </source>
</evidence>
<dbReference type="Proteomes" id="UP000178377">
    <property type="component" value="Unassembled WGS sequence"/>
</dbReference>
<dbReference type="STRING" id="1817828.A2722_01455"/>
<keyword evidence="1" id="KW-0812">Transmembrane</keyword>
<feature type="transmembrane region" description="Helical" evidence="1">
    <location>
        <begin position="7"/>
        <end position="30"/>
    </location>
</feature>
<keyword evidence="1" id="KW-1133">Transmembrane helix</keyword>
<evidence type="ECO:0000313" key="2">
    <source>
        <dbReference type="EMBL" id="OGE89216.1"/>
    </source>
</evidence>
<feature type="transmembrane region" description="Helical" evidence="1">
    <location>
        <begin position="42"/>
        <end position="62"/>
    </location>
</feature>
<keyword evidence="1" id="KW-0472">Membrane</keyword>
<reference evidence="2 3" key="1">
    <citation type="journal article" date="2016" name="Nat. Commun.">
        <title>Thousands of microbial genomes shed light on interconnected biogeochemical processes in an aquifer system.</title>
        <authorList>
            <person name="Anantharaman K."/>
            <person name="Brown C.T."/>
            <person name="Hug L.A."/>
            <person name="Sharon I."/>
            <person name="Castelle C.J."/>
            <person name="Probst A.J."/>
            <person name="Thomas B.C."/>
            <person name="Singh A."/>
            <person name="Wilkins M.J."/>
            <person name="Karaoz U."/>
            <person name="Brodie E.L."/>
            <person name="Williams K.H."/>
            <person name="Hubbard S.S."/>
            <person name="Banfield J.F."/>
        </authorList>
    </citation>
    <scope>NUCLEOTIDE SEQUENCE [LARGE SCALE GENOMIC DNA]</scope>
</reference>
<gene>
    <name evidence="2" type="ORF">A2722_01455</name>
</gene>
<name>A0A1F5PH34_9BACT</name>
<sequence length="104" mass="11534">MNRSTIAAYSFFQALAAAIYVAAVGTLLFHSNEIFGQLQTPLGPIAFLMLFSLSAAIMALLLAGRPIYLYLEGRKRESIQTALMNVGFFFLITFIFLLLVAYML</sequence>
<dbReference type="AlphaFoldDB" id="A0A1F5PH34"/>
<organism evidence="2 3">
    <name type="scientific">Candidatus Doudnabacteria bacterium RIFCSPHIGHO2_01_FULL_50_11</name>
    <dbReference type="NCBI Taxonomy" id="1817828"/>
    <lineage>
        <taxon>Bacteria</taxon>
        <taxon>Candidatus Doudnaibacteriota</taxon>
    </lineage>
</organism>
<accession>A0A1F5PH34</accession>
<protein>
    <submittedName>
        <fullName evidence="2">Uncharacterized protein</fullName>
    </submittedName>
</protein>
<dbReference type="EMBL" id="MFEO01000025">
    <property type="protein sequence ID" value="OGE89216.1"/>
    <property type="molecule type" value="Genomic_DNA"/>
</dbReference>
<feature type="transmembrane region" description="Helical" evidence="1">
    <location>
        <begin position="82"/>
        <end position="103"/>
    </location>
</feature>
<evidence type="ECO:0000313" key="3">
    <source>
        <dbReference type="Proteomes" id="UP000178377"/>
    </source>
</evidence>
<comment type="caution">
    <text evidence="2">The sequence shown here is derived from an EMBL/GenBank/DDBJ whole genome shotgun (WGS) entry which is preliminary data.</text>
</comment>
<proteinExistence type="predicted"/>